<evidence type="ECO:0000313" key="1">
    <source>
        <dbReference type="EMBL" id="EEF14932.1"/>
    </source>
</evidence>
<comment type="caution">
    <text evidence="1">The sequence shown here is derived from an EMBL/GenBank/DDBJ whole genome shotgun (WGS) entry which is preliminary data.</text>
</comment>
<dbReference type="EMBL" id="ACFU01000003">
    <property type="protein sequence ID" value="EEF14932.1"/>
    <property type="molecule type" value="Genomic_DNA"/>
</dbReference>
<dbReference type="AlphaFoldDB" id="B9CZC4"/>
<protein>
    <submittedName>
        <fullName evidence="1">Uncharacterized protein</fullName>
    </submittedName>
</protein>
<evidence type="ECO:0000313" key="2">
    <source>
        <dbReference type="Proteomes" id="UP000003082"/>
    </source>
</evidence>
<name>B9CZC4_CAMRE</name>
<accession>B9CZC4</accession>
<organism evidence="1 2">
    <name type="scientific">Campylobacter rectus RM3267</name>
    <dbReference type="NCBI Taxonomy" id="553218"/>
    <lineage>
        <taxon>Bacteria</taxon>
        <taxon>Pseudomonadati</taxon>
        <taxon>Campylobacterota</taxon>
        <taxon>Epsilonproteobacteria</taxon>
        <taxon>Campylobacterales</taxon>
        <taxon>Campylobacteraceae</taxon>
        <taxon>Campylobacter</taxon>
    </lineage>
</organism>
<dbReference type="Proteomes" id="UP000003082">
    <property type="component" value="Unassembled WGS sequence"/>
</dbReference>
<keyword evidence="2" id="KW-1185">Reference proteome</keyword>
<gene>
    <name evidence="1" type="ORF">CAMRE0001_1712</name>
</gene>
<sequence length="57" mass="6872">MIATTSSRSRLVTNLCKFKLFLRLKFYLLILQILRKKSNTKCDKVYKFIRSNLKFKI</sequence>
<reference evidence="1 2" key="1">
    <citation type="submission" date="2008-08" db="EMBL/GenBank/DDBJ databases">
        <authorList>
            <person name="Madupu R."/>
            <person name="Durkin A.S."/>
            <person name="Torralba M."/>
            <person name="Methe B."/>
            <person name="Sutton G.G."/>
            <person name="Strausberg R.L."/>
            <person name="Nelson K.E."/>
        </authorList>
    </citation>
    <scope>NUCLEOTIDE SEQUENCE [LARGE SCALE GENOMIC DNA]</scope>
    <source>
        <strain evidence="1 2">RM3267</strain>
    </source>
</reference>
<proteinExistence type="predicted"/>